<dbReference type="GO" id="GO:0005694">
    <property type="term" value="C:chromosome"/>
    <property type="evidence" value="ECO:0007669"/>
    <property type="project" value="TreeGrafter"/>
</dbReference>
<dbReference type="Gene3D" id="3.90.1530.30">
    <property type="match status" value="1"/>
</dbReference>
<dbReference type="Gene3D" id="1.10.10.2830">
    <property type="match status" value="1"/>
</dbReference>
<evidence type="ECO:0000259" key="1">
    <source>
        <dbReference type="SMART" id="SM00470"/>
    </source>
</evidence>
<dbReference type="AlphaFoldDB" id="A0A0P8W8U7"/>
<dbReference type="STRING" id="36849.OXPF_15720"/>
<dbReference type="EMBL" id="LKET01000028">
    <property type="protein sequence ID" value="KPU45094.1"/>
    <property type="molecule type" value="Genomic_DNA"/>
</dbReference>
<dbReference type="RefSeq" id="WP_054874633.1">
    <property type="nucleotide sequence ID" value="NZ_LKET01000028.1"/>
</dbReference>
<protein>
    <submittedName>
        <fullName evidence="2">Chromosome-partitioning protein Spo0J</fullName>
    </submittedName>
</protein>
<dbReference type="Proteomes" id="UP000050326">
    <property type="component" value="Unassembled WGS sequence"/>
</dbReference>
<keyword evidence="3" id="KW-1185">Reference proteome</keyword>
<feature type="domain" description="ParB-like N-terminal" evidence="1">
    <location>
        <begin position="32"/>
        <end position="122"/>
    </location>
</feature>
<dbReference type="SUPFAM" id="SSF110849">
    <property type="entry name" value="ParB/Sulfiredoxin"/>
    <property type="match status" value="1"/>
</dbReference>
<dbReference type="InterPro" id="IPR050336">
    <property type="entry name" value="Chromosome_partition/occlusion"/>
</dbReference>
<dbReference type="PANTHER" id="PTHR33375:SF1">
    <property type="entry name" value="CHROMOSOME-PARTITIONING PROTEIN PARB-RELATED"/>
    <property type="match status" value="1"/>
</dbReference>
<dbReference type="Pfam" id="PF02195">
    <property type="entry name" value="ParB_N"/>
    <property type="match status" value="1"/>
</dbReference>
<dbReference type="CDD" id="cd16407">
    <property type="entry name" value="ParB_N_like"/>
    <property type="match status" value="1"/>
</dbReference>
<gene>
    <name evidence="2" type="primary">spo0C_1</name>
    <name evidence="2" type="ORF">OXPF_15720</name>
</gene>
<reference evidence="2 3" key="1">
    <citation type="submission" date="2015-09" db="EMBL/GenBank/DDBJ databases">
        <title>Genome sequence of Oxobacter pfennigii DSM 3222.</title>
        <authorList>
            <person name="Poehlein A."/>
            <person name="Bengelsdorf F.R."/>
            <person name="Schiel-Bengelsdorf B."/>
            <person name="Duerre P."/>
            <person name="Daniel R."/>
        </authorList>
    </citation>
    <scope>NUCLEOTIDE SEQUENCE [LARGE SCALE GENOMIC DNA]</scope>
    <source>
        <strain evidence="2 3">DSM 3222</strain>
    </source>
</reference>
<dbReference type="InterPro" id="IPR003115">
    <property type="entry name" value="ParB_N"/>
</dbReference>
<name>A0A0P8W8U7_9CLOT</name>
<evidence type="ECO:0000313" key="3">
    <source>
        <dbReference type="Proteomes" id="UP000050326"/>
    </source>
</evidence>
<dbReference type="InterPro" id="IPR036086">
    <property type="entry name" value="ParB/Sulfiredoxin_sf"/>
</dbReference>
<comment type="caution">
    <text evidence="2">The sequence shown here is derived from an EMBL/GenBank/DDBJ whole genome shotgun (WGS) entry which is preliminary data.</text>
</comment>
<dbReference type="SUPFAM" id="SSF109709">
    <property type="entry name" value="KorB DNA-binding domain-like"/>
    <property type="match status" value="1"/>
</dbReference>
<dbReference type="OrthoDB" id="9771505at2"/>
<dbReference type="GO" id="GO:0007059">
    <property type="term" value="P:chromosome segregation"/>
    <property type="evidence" value="ECO:0007669"/>
    <property type="project" value="TreeGrafter"/>
</dbReference>
<evidence type="ECO:0000313" key="2">
    <source>
        <dbReference type="EMBL" id="KPU45094.1"/>
    </source>
</evidence>
<proteinExistence type="predicted"/>
<accession>A0A0P8W8U7</accession>
<dbReference type="PANTHER" id="PTHR33375">
    <property type="entry name" value="CHROMOSOME-PARTITIONING PROTEIN PARB-RELATED"/>
    <property type="match status" value="1"/>
</dbReference>
<organism evidence="2 3">
    <name type="scientific">Oxobacter pfennigii</name>
    <dbReference type="NCBI Taxonomy" id="36849"/>
    <lineage>
        <taxon>Bacteria</taxon>
        <taxon>Bacillati</taxon>
        <taxon>Bacillota</taxon>
        <taxon>Clostridia</taxon>
        <taxon>Eubacteriales</taxon>
        <taxon>Clostridiaceae</taxon>
        <taxon>Oxobacter</taxon>
    </lineage>
</organism>
<dbReference type="SMART" id="SM00470">
    <property type="entry name" value="ParB"/>
    <property type="match status" value="1"/>
</dbReference>
<sequence>MPKTNGALALVSYDEIFQSNTISINAEREQIVEIPLCELYPFENYPFRVCEDAAMLENVESIKEGGPVLPCLIRPLAAEGYEIVAGQRIVRACELAGLEHIPAIIREMDDDTATILMVNANLPQEKVLPSELAWALRMKMEALCHRGRKVDGIDPGTLSVEVLEAQTGKSKNQIYRYVHLTELVPVLLDMVDADKIGFSIAADHLYKLSRKEQSWLLECMEKYEATPSASQAQRLKKLSQSGELTLPVMDSILAEEKKEPVKVTLTGSRLKQYFPKDYTPKQMEKVILGLLESWHRKQAVS</sequence>